<dbReference type="Proteomes" id="UP000308836">
    <property type="component" value="Unassembled WGS sequence"/>
</dbReference>
<accession>A0AC61R6F2</accession>
<dbReference type="EMBL" id="SRYG01000014">
    <property type="protein sequence ID" value="TGY65659.1"/>
    <property type="molecule type" value="Genomic_DNA"/>
</dbReference>
<protein>
    <submittedName>
        <fullName evidence="1">DeoR/GlpR transcriptional regulator</fullName>
    </submittedName>
</protein>
<evidence type="ECO:0000313" key="2">
    <source>
        <dbReference type="Proteomes" id="UP000308836"/>
    </source>
</evidence>
<organism evidence="1 2">
    <name type="scientific">Dubosiella muris</name>
    <dbReference type="NCBI Taxonomy" id="3038133"/>
    <lineage>
        <taxon>Bacteria</taxon>
        <taxon>Bacillati</taxon>
        <taxon>Bacillota</taxon>
        <taxon>Erysipelotrichia</taxon>
        <taxon>Erysipelotrichales</taxon>
        <taxon>Erysipelotrichaceae</taxon>
        <taxon>Dubosiella</taxon>
    </lineage>
</organism>
<sequence length="255" mass="28680">MLKSERLQYIGRLVDEKGIVTATEIMSALNVSDMTVRRDLDELEKSGKLIRVHGGAQAVNYNIDFELSHFEKSTVNTEEKKAIARQAAKLIKDNDTVFLGPGTTIEQLAKEIAGRKVRVITNSLPVFEIIRQQDPDQVFLAGGTFRSHTSCFVGPLCAEVLGRLKFSAAFISCNGLAENQITTSTIEEGQVQETALNNARYRYLLIDEHKFNREDFYVYYKLYNMDGIITDATTNPNLIAHYSQYTQIIQAGKDE</sequence>
<name>A0AC61R6F2_9FIRM</name>
<gene>
    <name evidence="1" type="ORF">E5336_07460</name>
</gene>
<proteinExistence type="predicted"/>
<comment type="caution">
    <text evidence="1">The sequence shown here is derived from an EMBL/GenBank/DDBJ whole genome shotgun (WGS) entry which is preliminary data.</text>
</comment>
<keyword evidence="2" id="KW-1185">Reference proteome</keyword>
<reference evidence="1" key="1">
    <citation type="submission" date="2019-04" db="EMBL/GenBank/DDBJ databases">
        <title>Microbes associate with the intestines of laboratory mice.</title>
        <authorList>
            <person name="Navarre W."/>
            <person name="Wong E."/>
            <person name="Huang K."/>
            <person name="Tropini C."/>
            <person name="Ng K."/>
            <person name="Yu B."/>
        </authorList>
    </citation>
    <scope>NUCLEOTIDE SEQUENCE</scope>
    <source>
        <strain evidence="1">NM09_H32</strain>
    </source>
</reference>
<evidence type="ECO:0000313" key="1">
    <source>
        <dbReference type="EMBL" id="TGY65659.1"/>
    </source>
</evidence>